<dbReference type="Proteomes" id="UP000184073">
    <property type="component" value="Unassembled WGS sequence"/>
</dbReference>
<reference evidence="3" key="1">
    <citation type="journal article" date="2017" name="Genome Biol.">
        <title>Comparative genomics reveals high biological diversity and specific adaptations in the industrially and medically important fungal genus Aspergillus.</title>
        <authorList>
            <person name="de Vries R.P."/>
            <person name="Riley R."/>
            <person name="Wiebenga A."/>
            <person name="Aguilar-Osorio G."/>
            <person name="Amillis S."/>
            <person name="Uchima C.A."/>
            <person name="Anderluh G."/>
            <person name="Asadollahi M."/>
            <person name="Askin M."/>
            <person name="Barry K."/>
            <person name="Battaglia E."/>
            <person name="Bayram O."/>
            <person name="Benocci T."/>
            <person name="Braus-Stromeyer S.A."/>
            <person name="Caldana C."/>
            <person name="Canovas D."/>
            <person name="Cerqueira G.C."/>
            <person name="Chen F."/>
            <person name="Chen W."/>
            <person name="Choi C."/>
            <person name="Clum A."/>
            <person name="Dos Santos R.A."/>
            <person name="Damasio A.R."/>
            <person name="Diallinas G."/>
            <person name="Emri T."/>
            <person name="Fekete E."/>
            <person name="Flipphi M."/>
            <person name="Freyberg S."/>
            <person name="Gallo A."/>
            <person name="Gournas C."/>
            <person name="Habgood R."/>
            <person name="Hainaut M."/>
            <person name="Harispe M.L."/>
            <person name="Henrissat B."/>
            <person name="Hilden K.S."/>
            <person name="Hope R."/>
            <person name="Hossain A."/>
            <person name="Karabika E."/>
            <person name="Karaffa L."/>
            <person name="Karanyi Z."/>
            <person name="Krasevec N."/>
            <person name="Kuo A."/>
            <person name="Kusch H."/>
            <person name="LaButti K."/>
            <person name="Lagendijk E.L."/>
            <person name="Lapidus A."/>
            <person name="Levasseur A."/>
            <person name="Lindquist E."/>
            <person name="Lipzen A."/>
            <person name="Logrieco A.F."/>
            <person name="MacCabe A."/>
            <person name="Maekelae M.R."/>
            <person name="Malavazi I."/>
            <person name="Melin P."/>
            <person name="Meyer V."/>
            <person name="Mielnichuk N."/>
            <person name="Miskei M."/>
            <person name="Molnar A.P."/>
            <person name="Mule G."/>
            <person name="Ngan C.Y."/>
            <person name="Orejas M."/>
            <person name="Orosz E."/>
            <person name="Ouedraogo J.P."/>
            <person name="Overkamp K.M."/>
            <person name="Park H.-S."/>
            <person name="Perrone G."/>
            <person name="Piumi F."/>
            <person name="Punt P.J."/>
            <person name="Ram A.F."/>
            <person name="Ramon A."/>
            <person name="Rauscher S."/>
            <person name="Record E."/>
            <person name="Riano-Pachon D.M."/>
            <person name="Robert V."/>
            <person name="Roehrig J."/>
            <person name="Ruller R."/>
            <person name="Salamov A."/>
            <person name="Salih N.S."/>
            <person name="Samson R.A."/>
            <person name="Sandor E."/>
            <person name="Sanguinetti M."/>
            <person name="Schuetze T."/>
            <person name="Sepcic K."/>
            <person name="Shelest E."/>
            <person name="Sherlock G."/>
            <person name="Sophianopoulou V."/>
            <person name="Squina F.M."/>
            <person name="Sun H."/>
            <person name="Susca A."/>
            <person name="Todd R.B."/>
            <person name="Tsang A."/>
            <person name="Unkles S.E."/>
            <person name="van de Wiele N."/>
            <person name="van Rossen-Uffink D."/>
            <person name="Oliveira J.V."/>
            <person name="Vesth T.C."/>
            <person name="Visser J."/>
            <person name="Yu J.-H."/>
            <person name="Zhou M."/>
            <person name="Andersen M.R."/>
            <person name="Archer D.B."/>
            <person name="Baker S.E."/>
            <person name="Benoit I."/>
            <person name="Brakhage A.A."/>
            <person name="Braus G.H."/>
            <person name="Fischer R."/>
            <person name="Frisvad J.C."/>
            <person name="Goldman G.H."/>
            <person name="Houbraken J."/>
            <person name="Oakley B."/>
            <person name="Pocsi I."/>
            <person name="Scazzocchio C."/>
            <person name="Seiboth B."/>
            <person name="vanKuyk P.A."/>
            <person name="Wortman J."/>
            <person name="Dyer P.S."/>
            <person name="Grigoriev I.V."/>
        </authorList>
    </citation>
    <scope>NUCLEOTIDE SEQUENCE [LARGE SCALE GENOMIC DNA]</scope>
    <source>
        <strain evidence="3">CBS 583.65</strain>
    </source>
</reference>
<dbReference type="VEuPathDB" id="FungiDB:ASPVEDRAFT_85401"/>
<keyword evidence="1" id="KW-1133">Transmembrane helix</keyword>
<dbReference type="EMBL" id="KV878131">
    <property type="protein sequence ID" value="OJJ03983.1"/>
    <property type="molecule type" value="Genomic_DNA"/>
</dbReference>
<accession>A0A1L9PR51</accession>
<feature type="transmembrane region" description="Helical" evidence="1">
    <location>
        <begin position="84"/>
        <end position="104"/>
    </location>
</feature>
<dbReference type="RefSeq" id="XP_040669745.1">
    <property type="nucleotide sequence ID" value="XM_040817690.1"/>
</dbReference>
<keyword evidence="1" id="KW-0812">Transmembrane</keyword>
<sequence length="113" mass="13165">MGCIQLTYPDPETEPWMIFVSYQIINSTCAGFNRRHRLRHCVAILYCHDVQHTEFPGGYGYADGRSHLVMYAFPPEYPVSGGNMNYVCIVYFITFTLIIAWWFIDARTNFHLS</sequence>
<dbReference type="GeneID" id="63733201"/>
<evidence type="ECO:0000313" key="3">
    <source>
        <dbReference type="Proteomes" id="UP000184073"/>
    </source>
</evidence>
<protein>
    <submittedName>
        <fullName evidence="2">Uncharacterized protein</fullName>
    </submittedName>
</protein>
<gene>
    <name evidence="2" type="ORF">ASPVEDRAFT_85401</name>
</gene>
<keyword evidence="3" id="KW-1185">Reference proteome</keyword>
<organism evidence="2 3">
    <name type="scientific">Aspergillus versicolor CBS 583.65</name>
    <dbReference type="NCBI Taxonomy" id="1036611"/>
    <lineage>
        <taxon>Eukaryota</taxon>
        <taxon>Fungi</taxon>
        <taxon>Dikarya</taxon>
        <taxon>Ascomycota</taxon>
        <taxon>Pezizomycotina</taxon>
        <taxon>Eurotiomycetes</taxon>
        <taxon>Eurotiomycetidae</taxon>
        <taxon>Eurotiales</taxon>
        <taxon>Aspergillaceae</taxon>
        <taxon>Aspergillus</taxon>
        <taxon>Aspergillus subgen. Nidulantes</taxon>
    </lineage>
</organism>
<dbReference type="AlphaFoldDB" id="A0A1L9PR51"/>
<proteinExistence type="predicted"/>
<keyword evidence="1" id="KW-0472">Membrane</keyword>
<evidence type="ECO:0000313" key="2">
    <source>
        <dbReference type="EMBL" id="OJJ03983.1"/>
    </source>
</evidence>
<name>A0A1L9PR51_ASPVE</name>
<evidence type="ECO:0000256" key="1">
    <source>
        <dbReference type="SAM" id="Phobius"/>
    </source>
</evidence>